<dbReference type="KEGG" id="bmj:BMULJ_06199"/>
<gene>
    <name evidence="1" type="primary">traH</name>
    <name evidence="1" type="ordered locus">BMULJ_06199</name>
</gene>
<organism evidence="1 2">
    <name type="scientific">Burkholderia multivorans (strain ATCC 17616 / 249)</name>
    <dbReference type="NCBI Taxonomy" id="395019"/>
    <lineage>
        <taxon>Bacteria</taxon>
        <taxon>Pseudomonadati</taxon>
        <taxon>Pseudomonadota</taxon>
        <taxon>Betaproteobacteria</taxon>
        <taxon>Burkholderiales</taxon>
        <taxon>Burkholderiaceae</taxon>
        <taxon>Burkholderia</taxon>
        <taxon>Burkholderia cepacia complex</taxon>
    </lineage>
</organism>
<reference evidence="1 2" key="1">
    <citation type="submission" date="2007-04" db="EMBL/GenBank/DDBJ databases">
        <title>Complete genome sequence of Burkholderia multivorans ATCC 17616.</title>
        <authorList>
            <person name="Ohtsubo Y."/>
            <person name="Yamashita A."/>
            <person name="Kurokawa K."/>
            <person name="Takami H."/>
            <person name="Yuhara S."/>
            <person name="Nishiyama E."/>
            <person name="Endo R."/>
            <person name="Miyazaki R."/>
            <person name="Ono A."/>
            <person name="Yano K."/>
            <person name="Ito M."/>
            <person name="Sota M."/>
            <person name="Yuji N."/>
            <person name="Hattori M."/>
            <person name="Tsuda M."/>
        </authorList>
    </citation>
    <scope>NUCLEOTIDE SEQUENCE [LARGE SCALE GENOMIC DNA]</scope>
    <source>
        <strain evidence="2">ATCC 17616 / 249</strain>
        <plasmid evidence="2">Plasmid pTGL1</plasmid>
    </source>
</reference>
<dbReference type="InterPro" id="IPR010927">
    <property type="entry name" value="T4SS_TraH"/>
</dbReference>
<protein>
    <submittedName>
        <fullName evidence="1">Type IV secretion system protein</fullName>
    </submittedName>
</protein>
<evidence type="ECO:0000313" key="1">
    <source>
        <dbReference type="EMBL" id="BAG47990.1"/>
    </source>
</evidence>
<dbReference type="eggNOG" id="ENOG502ZB1J">
    <property type="taxonomic scope" value="Bacteria"/>
</dbReference>
<geneLocation type="plasmid" evidence="1 2">
    <name>pTGL1</name>
</geneLocation>
<evidence type="ECO:0000313" key="2">
    <source>
        <dbReference type="Proteomes" id="UP000008815"/>
    </source>
</evidence>
<dbReference type="EMBL" id="AP009388">
    <property type="protein sequence ID" value="BAG47990.1"/>
    <property type="molecule type" value="Genomic_DNA"/>
</dbReference>
<keyword evidence="1" id="KW-0614">Plasmid</keyword>
<dbReference type="Proteomes" id="UP000008815">
    <property type="component" value="Plasmid pTGL1"/>
</dbReference>
<name>A0A0H3KSE6_BURM1</name>
<dbReference type="Pfam" id="PF06122">
    <property type="entry name" value="TraH"/>
    <property type="match status" value="1"/>
</dbReference>
<dbReference type="RefSeq" id="WP_012211029.1">
    <property type="nucleotide sequence ID" value="NC_010802.1"/>
</dbReference>
<sequence>MRVKKFLLIVAMVVVPHLAFAGILADLGSMVMANSTAPGAMTTKDRVGVFMGAFTMRSPIKAVNLVTFDPPRIDAGCGGIDLYGGSFSFINSQQLIQIFRQVAADAAGLAFKAAIKSISPSLDALITEFQTLLQNLNNLAKNSCQMAHLIVDPIDNALSNAVNGDGNTGGTNSNMFTDVMGGLKSYLSDANSYFKNQSANNPKSGNPLVKKVVASGASSIMGLAGLPNVDGSSDNPSDPNSLNNMVLYALLGYNIDAAPCNSLNQAGQGIQSSRPANNTIGQVTCSGPAVMTLDDLVKGGGTGSLRPDVPLQLYRCANPNGSVFGGVDNQICTQMQVISFNYVGIEGWVNSMLFGSVDPALSVAGNSIVGQINSVNSTTFSAQQVAFMKQAGVPLAGLLSKTSNTATRVAIAQRLAPHIVDCVAARIGEVLYKGANLIQTTPGYDLTDDQKDRIKTLRTDYLAKQNACNNSDALLRIITEINEGTRFVNTNIK</sequence>
<keyword evidence="2" id="KW-1185">Reference proteome</keyword>
<dbReference type="HOGENOM" id="CLU_038342_0_0_4"/>
<dbReference type="KEGG" id="bmu:Bmul_6221"/>
<dbReference type="AlphaFoldDB" id="A0A0H3KSE6"/>
<accession>A0A0H3KSE6</accession>
<proteinExistence type="predicted"/>